<dbReference type="Gene3D" id="3.30.70.3290">
    <property type="match status" value="1"/>
</dbReference>
<dbReference type="CDD" id="cd08955">
    <property type="entry name" value="KR_2_FAS_SDR_x"/>
    <property type="match status" value="1"/>
</dbReference>
<gene>
    <name evidence="25" type="primary">mcyG</name>
    <name evidence="25" type="ORF">A19Y_2226</name>
</gene>
<dbReference type="SUPFAM" id="SSF47336">
    <property type="entry name" value="ACP-like"/>
    <property type="match status" value="2"/>
</dbReference>
<dbReference type="InterPro" id="IPR036736">
    <property type="entry name" value="ACP-like_sf"/>
</dbReference>
<comment type="catalytic activity">
    <reaction evidence="14">
        <text>docosanoyl-[(phenol)carboxyphthiodiolenone synthase] + 2 (S)-methylmalonyl-CoA + 3 malonyl-CoA + 5 NADPH + 10 H(+) = C34-carboxyphthiodiolenone-[(phenol)carboxyphthiodiolenone synthase] + 5 CO2 + 5 NADP(+) + 5 CoA + 2 H2O</text>
        <dbReference type="Rhea" id="RHEA:57752"/>
        <dbReference type="Rhea" id="RHEA-COMP:14987"/>
        <dbReference type="Rhea" id="RHEA-COMP:14988"/>
        <dbReference type="ChEBI" id="CHEBI:15377"/>
        <dbReference type="ChEBI" id="CHEBI:15378"/>
        <dbReference type="ChEBI" id="CHEBI:16526"/>
        <dbReference type="ChEBI" id="CHEBI:57287"/>
        <dbReference type="ChEBI" id="CHEBI:57327"/>
        <dbReference type="ChEBI" id="CHEBI:57384"/>
        <dbReference type="ChEBI" id="CHEBI:57783"/>
        <dbReference type="ChEBI" id="CHEBI:58349"/>
        <dbReference type="ChEBI" id="CHEBI:142237"/>
        <dbReference type="ChEBI" id="CHEBI:142238"/>
        <dbReference type="EC" id="2.3.1.292"/>
    </reaction>
</comment>
<dbReference type="InterPro" id="IPR029063">
    <property type="entry name" value="SAM-dependent_MTases_sf"/>
</dbReference>
<dbReference type="PROSITE" id="PS52004">
    <property type="entry name" value="KS3_2"/>
    <property type="match status" value="1"/>
</dbReference>
<accession>A0A073CFT1</accession>
<dbReference type="eggNOG" id="COG2226">
    <property type="taxonomic scope" value="Bacteria"/>
</dbReference>
<evidence type="ECO:0000256" key="3">
    <source>
        <dbReference type="ARBA" id="ARBA00022450"/>
    </source>
</evidence>
<keyword evidence="7" id="KW-0276">Fatty acid metabolism</keyword>
<evidence type="ECO:0000256" key="18">
    <source>
        <dbReference type="ARBA" id="ARBA00073623"/>
    </source>
</evidence>
<comment type="catalytic activity">
    <reaction evidence="13">
        <text>19-(4-hydroxyphenyl)nonadecanoyl-[(phenol)carboxyphthiodiolenone synthase] + 2 (S)-methylmalonyl-CoA + 3 malonyl-CoA + 5 NADPH + 10 H(+) = C37-(phenol)carboxyphthiodiolenone-[(phenol)carboxyphthiodiolenone synthase] + 5 CO2 + 5 NADP(+) + 5 CoA + 2 H2O</text>
        <dbReference type="Rhea" id="RHEA:57760"/>
        <dbReference type="Rhea" id="RHEA-COMP:14273"/>
        <dbReference type="Rhea" id="RHEA-COMP:14990"/>
        <dbReference type="ChEBI" id="CHEBI:15377"/>
        <dbReference type="ChEBI" id="CHEBI:15378"/>
        <dbReference type="ChEBI" id="CHEBI:16526"/>
        <dbReference type="ChEBI" id="CHEBI:57287"/>
        <dbReference type="ChEBI" id="CHEBI:57327"/>
        <dbReference type="ChEBI" id="CHEBI:57384"/>
        <dbReference type="ChEBI" id="CHEBI:57783"/>
        <dbReference type="ChEBI" id="CHEBI:58349"/>
        <dbReference type="ChEBI" id="CHEBI:133301"/>
        <dbReference type="ChEBI" id="CHEBI:142260"/>
        <dbReference type="EC" id="2.3.1.292"/>
    </reaction>
</comment>
<dbReference type="PROSITE" id="PS00455">
    <property type="entry name" value="AMP_BINDING"/>
    <property type="match status" value="1"/>
</dbReference>
<dbReference type="eggNOG" id="COG3321">
    <property type="taxonomic scope" value="Bacteria"/>
</dbReference>
<sequence length="2641" mass="294621">MFKHSISSGGQLKDNWRTLSAVLANAAKYENQGITYIGNDVTEYFQTYQDLYNDALNILDGLDQRGIKLGDKVILQIAKNKDFIPALWACFLGGIIPVPLTVAPHYELENSAVKKLENVWKILEQPLILSDNELITEIQKLETQSHLKGLQVVSIDYLRSIESQSNSQPDKTSKKCYSLPDLTPENQALLLFTSGSTGMPKGVMLTHNNLLSMSAGTVAMNNFSQQEVTLNWMPLDHAGAIVFLGIMAVDLACDQIHVPMELILRQPLKWLELIQNHQATISWAPNFAFSLINQQSEQLNQSSYNLSSMKFLVNAGEQVSIKTIRLFLEILEKHQLPDRAIKPAFGMTESCSGITWSVGLSQDKLTEENIIISLGKPIPGATIRIVDQENNVLPEAEIGRLQIKGKSVTKEYYHNPELNQEVFQDEGWFTTGDLAYLLDGELFITGREKQEIIINGINYFAHEIETVIEELEGVNVSYTAAFALFDQIQETDLLIIIFSPESEHFEQWVKVVRKIRSHLTQKVGIAPAYVIPLETNLVPKTSIGKVQKSKLKKDFEQGLFAGRIQEINQYLESDRQKNRSLPQSENERQIATVWCEVLQLTSVGLNDNFFELGGHSLHLIRVHNQLEKLFNRQLPIAEMFKNSTVATLARFLSKESNSTPATQQKSRQRAENRSRRQQETHDIAIIGMAGRFPGANNLTTFWENLQNGVETISFFTEEELLESGVSPELFNQPNYIRARPIIDQVEYFDSEFFGYTNREAELLDPQQRLFLQSSWECLENAGYNPNSYQGAIGIFAGASMNTYLINNCYPNRGQLDSNDELQPFTLDSMGGFQTMVANDKDYLTTRISYKLNLRGPSINIQTACSTGLVVVHLACQSLINGESDMALAGAASINSPQKIGYLYQEGLILSNDGHCRAFDSQAQGTIFGSGVGVVLLKRLPDALADNDQIYAVIKGSAINNDGGTKLGFTAPGGEGQISVAAEALAFAGVDANTISFIEAHGTGTTLGDPIEVDALAKAYGAANQGECALGSVKTNIGHMQIASGIVGLIKATLALKHQIIPPTLHFQNPNPQIDFSKTPFYINTEAIPWKTKQQNGQELPRRAGVNSLGIGGVNAHIILEEAPTIIPQQNQTKRPINLLTISARTPQALKDLANSYVEFWENHPESDISDVVFTANTGRVHFSNRLAVIGSENSDFITKLRQFGQLDQGLIIQGQVDEKQPPKIAFLFTGQGSQYAGMAHQLYQTQPTFRQTLEQGESIYQKLTGKSLLEIIFANSDEILTQTSYTQPALFIIEVALAQLWQSWGIEPIAILGHSLGEYAAACFAGVFDLESGLKLVINRGRLIGQFPDNQGAMAAIFLDQKSVLEQCQNQGIKIAIAAINTDQHTVISGDKKSIQQLCEHFNNTGIKVRQLKVSHAFHSPLIEPICEQFKTILQEITFAQPQIPLISNLTGEIADDSIITPEYWLQHLLHTVQFHQGVLSLQSLGCDTFIEIGPQPILLGIIQSSISSSNPLILPSLRSGFSDWEVLLESLGKLYVRGLDIDWFSFNKDYHCSRCSLPTYPFQQSRHWIPLKTQLPTVTQESSLVKMLSNKNTKSLMQTLLETGNYSETEKQTVSAIVQQLIQLHHQQTNNFDFENLLYQVKWFPDNLATQKSENLATIQADLDVYMEKQIQFASLTGVSLAFAEMEKLSVDFIIKALKDLELFQLNTLLSPDDSFSQAGIKAEYKLLWNHCFKILAETGILEKQDSGWKIINKPQQSHPDLTVENLINQYPNALIELTLFQRVAANLAAILTGKIAPLSILFSQNEKIGAAEFYKNTSWAKVLNLSISKAVELLLSNYSPSEPLRILEIGAGTGATTHQVLNACKSDQINYTFTDVSPFFLETARENFTQFPNINYQVLDIEKDPKSQGFSLNSYDLIIAANVLHSTRDLQAETLPHIQSLLRPGGQLLLLELTHQSKWIDLIFGITQGWWRFSDDHLRSHHPIISASTWQSILLKSGFAQAEFVSPDQKIGSALFQQSIIIAQNPRQASNISENWLIFTDSHPEKDHLPRFIQAQLSKNYGSCTIIYQGQNKIKLSQFEYSLNAHQPEQIKAWFAENPSPHRIIYLLNDNHQDQPESILLNRCHYLLNLLQAIQKIPNSPKLFVVTQGGQPFELKQPTFVTQSPLWALGRVISLENPELWGGMIDLDPSADITQNIADLLLGLTHSISEDHLLFRNGQAYLGRLVPSTSPPTKPLTIQAEATYLITGGIGHLGLALAGHLVDLGAKHLILTTRRPFPPSSEISTEFAKIMENLRILEQKGVSVEVCQADVGDFEQIQAIWAKIEKTAYPLRGVFHLAGVSGRQAQLSECTFADLEIVFQAKVRGSWNLHRLSLATKLDYFVLFSSAGAIWGAKAQGLYDAVSNSMDSLALMRHLQGLPATTLNWALLAGNGIVSPDYEDWLKQIGMKEIDLDRAFSVMDAIIESNQTQILVADVDWVRFKNIYEFQGDKPLLKKLGQSQNIIKSVQDSSSTRRLLEDIAPGERREHLFQYIGKQVGMILGIKQMPDPEQGFSEMGIDSLLSIELKNRLEKGLEVTLPASLVFDFPNIRRLVDYLIQQVLGWQVQTIVQTTVDSTEVQQDVDADLILRELSELEDFLSD</sequence>
<dbReference type="GO" id="GO:0004315">
    <property type="term" value="F:3-oxoacyl-[acyl-carrier-protein] synthase activity"/>
    <property type="evidence" value="ECO:0007669"/>
    <property type="project" value="InterPro"/>
</dbReference>
<keyword evidence="26" id="KW-1185">Reference proteome</keyword>
<dbReference type="PROSITE" id="PS50075">
    <property type="entry name" value="CARRIER"/>
    <property type="match status" value="2"/>
</dbReference>
<dbReference type="InterPro" id="IPR000873">
    <property type="entry name" value="AMP-dep_synth/lig_dom"/>
</dbReference>
<evidence type="ECO:0000256" key="14">
    <source>
        <dbReference type="ARBA" id="ARBA00052119"/>
    </source>
</evidence>
<evidence type="ECO:0000256" key="10">
    <source>
        <dbReference type="ARBA" id="ARBA00023098"/>
    </source>
</evidence>
<dbReference type="PATRIC" id="fig|388467.6.peg.2169"/>
<dbReference type="Gene3D" id="3.40.50.720">
    <property type="entry name" value="NAD(P)-binding Rossmann-like Domain"/>
    <property type="match status" value="1"/>
</dbReference>
<evidence type="ECO:0000256" key="11">
    <source>
        <dbReference type="ARBA" id="ARBA00023268"/>
    </source>
</evidence>
<dbReference type="SUPFAM" id="SSF51735">
    <property type="entry name" value="NAD(P)-binding Rossmann-fold domains"/>
    <property type="match status" value="2"/>
</dbReference>
<dbReference type="Gene3D" id="3.40.366.10">
    <property type="entry name" value="Malonyl-Coenzyme A Acyl Carrier Protein, domain 2"/>
    <property type="match status" value="1"/>
</dbReference>
<dbReference type="SMART" id="SM00825">
    <property type="entry name" value="PKS_KS"/>
    <property type="match status" value="1"/>
</dbReference>
<dbReference type="GO" id="GO:0004312">
    <property type="term" value="F:fatty acid synthase activity"/>
    <property type="evidence" value="ECO:0007669"/>
    <property type="project" value="TreeGrafter"/>
</dbReference>
<feature type="region of interest" description="Disordered" evidence="22">
    <location>
        <begin position="655"/>
        <end position="680"/>
    </location>
</feature>
<dbReference type="SUPFAM" id="SSF52151">
    <property type="entry name" value="FabD/lysophospholipase-like"/>
    <property type="match status" value="1"/>
</dbReference>
<dbReference type="PANTHER" id="PTHR43775">
    <property type="entry name" value="FATTY ACID SYNTHASE"/>
    <property type="match status" value="1"/>
</dbReference>
<dbReference type="Pfam" id="PF00550">
    <property type="entry name" value="PP-binding"/>
    <property type="match status" value="2"/>
</dbReference>
<dbReference type="CDD" id="cd02440">
    <property type="entry name" value="AdoMet_MTases"/>
    <property type="match status" value="1"/>
</dbReference>
<dbReference type="InterPro" id="IPR013217">
    <property type="entry name" value="Methyltransf_12"/>
</dbReference>
<keyword evidence="10" id="KW-0443">Lipid metabolism</keyword>
<evidence type="ECO:0000256" key="22">
    <source>
        <dbReference type="SAM" id="MobiDB-lite"/>
    </source>
</evidence>
<dbReference type="SMART" id="SM00827">
    <property type="entry name" value="PKS_AT"/>
    <property type="match status" value="1"/>
</dbReference>
<keyword evidence="6" id="KW-0677">Repeat</keyword>
<dbReference type="InterPro" id="IPR016035">
    <property type="entry name" value="Acyl_Trfase/lysoPLipase"/>
</dbReference>
<evidence type="ECO:0000256" key="5">
    <source>
        <dbReference type="ARBA" id="ARBA00022679"/>
    </source>
</evidence>
<evidence type="ECO:0000313" key="26">
    <source>
        <dbReference type="Proteomes" id="UP000027395"/>
    </source>
</evidence>
<reference evidence="25 26" key="1">
    <citation type="journal article" date="2014" name="Appl. Environ. Microbiol.">
        <title>Elucidation of insertion elements encoded on plasmids and in vitro construction of shuttle vectors from the toxic cyanobacterium Planktothrix.</title>
        <authorList>
            <person name="Christiansen G."/>
            <person name="Goesmann A."/>
            <person name="Kurmayer R."/>
        </authorList>
    </citation>
    <scope>NUCLEOTIDE SEQUENCE [LARGE SCALE GENOMIC DNA]</scope>
    <source>
        <strain evidence="25 26">NIVA-CYA 126/8</strain>
    </source>
</reference>
<feature type="compositionally biased region" description="Polar residues" evidence="22">
    <location>
        <begin position="655"/>
        <end position="665"/>
    </location>
</feature>
<dbReference type="FunFam" id="1.10.1200.10:FF:000005">
    <property type="entry name" value="Nonribosomal peptide synthetase 1"/>
    <property type="match status" value="1"/>
</dbReference>
<feature type="compositionally biased region" description="Basic and acidic residues" evidence="22">
    <location>
        <begin position="668"/>
        <end position="680"/>
    </location>
</feature>
<dbReference type="InterPro" id="IPR045851">
    <property type="entry name" value="AMP-bd_C_sf"/>
</dbReference>
<dbReference type="CDD" id="cd05906">
    <property type="entry name" value="A_NRPS_TubE_like"/>
    <property type="match status" value="1"/>
</dbReference>
<dbReference type="STRING" id="388467.A19Y_2226"/>
<protein>
    <recommendedName>
        <fullName evidence="18">Phenolphthiocerol/phthiocerol polyketide synthase subunit E</fullName>
        <ecNumber evidence="17">2.3.1.292</ecNumber>
    </recommendedName>
    <alternativeName>
        <fullName evidence="20">(Phenol)carboxyphthiodiolenone synthase subunit E</fullName>
    </alternativeName>
    <alternativeName>
        <fullName evidence="21">Beta-ketoacyl-acyl-carrier-protein synthase I</fullName>
    </alternativeName>
    <alternativeName>
        <fullName evidence="19">Phthiocerol synthesis polyketide synthase type I PpsE</fullName>
    </alternativeName>
</protein>
<evidence type="ECO:0000256" key="17">
    <source>
        <dbReference type="ARBA" id="ARBA00066974"/>
    </source>
</evidence>
<dbReference type="GO" id="GO:0016491">
    <property type="term" value="F:oxidoreductase activity"/>
    <property type="evidence" value="ECO:0007669"/>
    <property type="project" value="UniProtKB-KW"/>
</dbReference>
<dbReference type="InterPro" id="IPR050091">
    <property type="entry name" value="PKS_NRPS_Biosynth_Enz"/>
</dbReference>
<feature type="domain" description="Carrier" evidence="23">
    <location>
        <begin position="2525"/>
        <end position="2601"/>
    </location>
</feature>
<keyword evidence="11" id="KW-0511">Multifunctional enzyme</keyword>
<dbReference type="InterPro" id="IPR013968">
    <property type="entry name" value="PKS_KR"/>
</dbReference>
<evidence type="ECO:0000256" key="1">
    <source>
        <dbReference type="ARBA" id="ARBA00001937"/>
    </source>
</evidence>
<evidence type="ECO:0000313" key="25">
    <source>
        <dbReference type="EMBL" id="KEI67169.1"/>
    </source>
</evidence>
<evidence type="ECO:0000256" key="6">
    <source>
        <dbReference type="ARBA" id="ARBA00022737"/>
    </source>
</evidence>
<keyword evidence="5 25" id="KW-0808">Transferase</keyword>
<dbReference type="Pfam" id="PF00698">
    <property type="entry name" value="Acyl_transf_1"/>
    <property type="match status" value="1"/>
</dbReference>
<dbReference type="InterPro" id="IPR014030">
    <property type="entry name" value="Ketoacyl_synth_N"/>
</dbReference>
<dbReference type="PROSITE" id="PS00606">
    <property type="entry name" value="KS3_1"/>
    <property type="match status" value="1"/>
</dbReference>
<dbReference type="InterPro" id="IPR009081">
    <property type="entry name" value="PP-bd_ACP"/>
</dbReference>
<dbReference type="Pfam" id="PF00109">
    <property type="entry name" value="ketoacyl-synt"/>
    <property type="match status" value="1"/>
</dbReference>
<dbReference type="Gene3D" id="3.40.50.12780">
    <property type="entry name" value="N-terminal domain of ligase-like"/>
    <property type="match status" value="1"/>
</dbReference>
<evidence type="ECO:0000256" key="19">
    <source>
        <dbReference type="ARBA" id="ARBA00075053"/>
    </source>
</evidence>
<dbReference type="InterPro" id="IPR057326">
    <property type="entry name" value="KR_dom"/>
</dbReference>
<dbReference type="Pfam" id="PF08242">
    <property type="entry name" value="Methyltransf_12"/>
    <property type="match status" value="1"/>
</dbReference>
<evidence type="ECO:0000256" key="2">
    <source>
        <dbReference type="ARBA" id="ARBA00001957"/>
    </source>
</evidence>
<dbReference type="PANTHER" id="PTHR43775:SF51">
    <property type="entry name" value="INACTIVE PHENOLPHTHIOCEROL SYNTHESIS POLYKETIDE SYNTHASE TYPE I PKS1-RELATED"/>
    <property type="match status" value="1"/>
</dbReference>
<dbReference type="EMBL" id="CM002803">
    <property type="protein sequence ID" value="KEI67169.1"/>
    <property type="molecule type" value="Genomic_DNA"/>
</dbReference>
<dbReference type="SUPFAM" id="SSF55048">
    <property type="entry name" value="Probable ACP-binding domain of malonyl-CoA ACP transacylase"/>
    <property type="match status" value="1"/>
</dbReference>
<dbReference type="InterPro" id="IPR016039">
    <property type="entry name" value="Thiolase-like"/>
</dbReference>
<dbReference type="Gene3D" id="3.40.50.150">
    <property type="entry name" value="Vaccinia Virus protein VP39"/>
    <property type="match status" value="1"/>
</dbReference>
<evidence type="ECO:0000256" key="13">
    <source>
        <dbReference type="ARBA" id="ARBA00051971"/>
    </source>
</evidence>
<keyword evidence="9" id="KW-0560">Oxidoreductase</keyword>
<evidence type="ECO:0000259" key="23">
    <source>
        <dbReference type="PROSITE" id="PS50075"/>
    </source>
</evidence>
<dbReference type="InterPro" id="IPR036291">
    <property type="entry name" value="NAD(P)-bd_dom_sf"/>
</dbReference>
<dbReference type="SMART" id="SM00822">
    <property type="entry name" value="PKS_KR"/>
    <property type="match status" value="1"/>
</dbReference>
<evidence type="ECO:0000256" key="20">
    <source>
        <dbReference type="ARBA" id="ARBA00078169"/>
    </source>
</evidence>
<feature type="domain" description="Ketosynthase family 3 (KS3)" evidence="24">
    <location>
        <begin position="680"/>
        <end position="1121"/>
    </location>
</feature>
<comment type="cofactor">
    <cofactor evidence="2">
        <name>pantetheine 4'-phosphate</name>
        <dbReference type="ChEBI" id="CHEBI:47942"/>
    </cofactor>
</comment>
<dbReference type="Pfam" id="PF22621">
    <property type="entry name" value="CurL-like_PKS_C"/>
    <property type="match status" value="1"/>
</dbReference>
<dbReference type="SUPFAM" id="SSF53335">
    <property type="entry name" value="S-adenosyl-L-methionine-dependent methyltransferases"/>
    <property type="match status" value="1"/>
</dbReference>
<comment type="catalytic activity">
    <reaction evidence="15">
        <text>icosanoyl-[(phenol)carboxyphthiodiolenone synthase] + 2 (S)-methylmalonyl-CoA + 3 malonyl-CoA + 5 NADPH + 10 H(+) = C32-carboxyphthiodiolenone-[(phenol)carboxyphthiodiolenone synthase] + 5 CO2 + 5 NADP(+) + 5 CoA + 2 H2O</text>
        <dbReference type="Rhea" id="RHEA:57748"/>
        <dbReference type="Rhea" id="RHEA-COMP:14985"/>
        <dbReference type="Rhea" id="RHEA-COMP:14986"/>
        <dbReference type="ChEBI" id="CHEBI:15377"/>
        <dbReference type="ChEBI" id="CHEBI:15378"/>
        <dbReference type="ChEBI" id="CHEBI:16526"/>
        <dbReference type="ChEBI" id="CHEBI:57287"/>
        <dbReference type="ChEBI" id="CHEBI:57327"/>
        <dbReference type="ChEBI" id="CHEBI:57384"/>
        <dbReference type="ChEBI" id="CHEBI:57783"/>
        <dbReference type="ChEBI" id="CHEBI:58349"/>
        <dbReference type="ChEBI" id="CHEBI:87848"/>
        <dbReference type="ChEBI" id="CHEBI:142236"/>
        <dbReference type="EC" id="2.3.1.292"/>
    </reaction>
</comment>
<evidence type="ECO:0000256" key="12">
    <source>
        <dbReference type="ARBA" id="ARBA00050973"/>
    </source>
</evidence>
<dbReference type="SUPFAM" id="SSF53901">
    <property type="entry name" value="Thiolase-like"/>
    <property type="match status" value="1"/>
</dbReference>
<dbReference type="InterPro" id="IPR014043">
    <property type="entry name" value="Acyl_transferase_dom"/>
</dbReference>
<evidence type="ECO:0000256" key="21">
    <source>
        <dbReference type="ARBA" id="ARBA00084020"/>
    </source>
</evidence>
<name>A0A073CFT1_PLAA1</name>
<dbReference type="SUPFAM" id="SSF56801">
    <property type="entry name" value="Acetyl-CoA synthetase-like"/>
    <property type="match status" value="1"/>
</dbReference>
<dbReference type="eggNOG" id="COG1028">
    <property type="taxonomic scope" value="Bacteria"/>
</dbReference>
<dbReference type="InterPro" id="IPR020841">
    <property type="entry name" value="PKS_Beta-ketoAc_synthase_dom"/>
</dbReference>
<dbReference type="GO" id="GO:0031177">
    <property type="term" value="F:phosphopantetheine binding"/>
    <property type="evidence" value="ECO:0007669"/>
    <property type="project" value="InterPro"/>
</dbReference>
<comment type="function">
    <text evidence="16">Part of the PpsABCDE complex involved in the biosynthesis of the lipid core common to phthiocerols and phenolphthiocerols by successive additions of malonyl-CoA or methylmalonyl-CoA extender units. PpsA can accept as substrate the activated forms of either icosanoyl (C20), docosanoyl (C22) or lignoceroyl (C24) groups from FadD26, or a (4-hydroxyphenyl)-C17 or (4-hydroxyphenyl)-C19 fatty acyl from FadD29. PpsA initiates the biosynthesis and extends its substrate using a malonyl-CoA extender unit. The PpsB and PpsC proteins add the second and third malonyl-CoA extender units. PpsD adds an (R)-methylmalonyl unit and PpsE adds a second (R)-methylmalonyl unit. The incorporation of the methylmalonyl units results in formation of two branched methyl groups in the elongated product.</text>
</comment>
<dbReference type="eggNOG" id="COG0318">
    <property type="taxonomic scope" value="Bacteria"/>
</dbReference>
<dbReference type="Pfam" id="PF08659">
    <property type="entry name" value="KR"/>
    <property type="match status" value="1"/>
</dbReference>
<dbReference type="FunFam" id="3.40.366.10:FF:000002">
    <property type="entry name" value="Probable polyketide synthase 2"/>
    <property type="match status" value="1"/>
</dbReference>
<dbReference type="RefSeq" id="WP_042154175.1">
    <property type="nucleotide sequence ID" value="NZ_CM002803.1"/>
</dbReference>
<keyword evidence="25" id="KW-0012">Acyltransferase</keyword>
<dbReference type="FunFam" id="3.40.47.10:FF:000042">
    <property type="entry name" value="Polyketide synthase Pks13"/>
    <property type="match status" value="1"/>
</dbReference>
<dbReference type="InterPro" id="IPR042099">
    <property type="entry name" value="ANL_N_sf"/>
</dbReference>
<keyword evidence="3" id="KW-0596">Phosphopantetheine</keyword>
<keyword evidence="4" id="KW-0597">Phosphoprotein</keyword>
<dbReference type="Proteomes" id="UP000027395">
    <property type="component" value="Chromosome"/>
</dbReference>
<dbReference type="EC" id="2.3.1.292" evidence="17"/>
<evidence type="ECO:0000256" key="4">
    <source>
        <dbReference type="ARBA" id="ARBA00022553"/>
    </source>
</evidence>
<dbReference type="InterPro" id="IPR020845">
    <property type="entry name" value="AMP-binding_CS"/>
</dbReference>
<proteinExistence type="predicted"/>
<dbReference type="CDD" id="cd00833">
    <property type="entry name" value="PKS"/>
    <property type="match status" value="1"/>
</dbReference>
<feature type="domain" description="Carrier" evidence="23">
    <location>
        <begin position="581"/>
        <end position="656"/>
    </location>
</feature>
<dbReference type="GO" id="GO:0034081">
    <property type="term" value="C:polyketide synthase complex"/>
    <property type="evidence" value="ECO:0007669"/>
    <property type="project" value="UniProtKB-ARBA"/>
</dbReference>
<dbReference type="GO" id="GO:0006633">
    <property type="term" value="P:fatty acid biosynthetic process"/>
    <property type="evidence" value="ECO:0007669"/>
    <property type="project" value="InterPro"/>
</dbReference>
<dbReference type="Pfam" id="PF00501">
    <property type="entry name" value="AMP-binding"/>
    <property type="match status" value="1"/>
</dbReference>
<dbReference type="InterPro" id="IPR001227">
    <property type="entry name" value="Ac_transferase_dom_sf"/>
</dbReference>
<dbReference type="Gene3D" id="3.30.300.30">
    <property type="match status" value="1"/>
</dbReference>
<evidence type="ECO:0000256" key="9">
    <source>
        <dbReference type="ARBA" id="ARBA00023002"/>
    </source>
</evidence>
<evidence type="ECO:0000256" key="8">
    <source>
        <dbReference type="ARBA" id="ARBA00022857"/>
    </source>
</evidence>
<dbReference type="SMART" id="SM01294">
    <property type="entry name" value="PKS_PP_betabranch"/>
    <property type="match status" value="1"/>
</dbReference>
<organism evidence="25 26">
    <name type="scientific">Planktothrix agardhii (strain NIVA-CYA 126/8)</name>
    <dbReference type="NCBI Taxonomy" id="388467"/>
    <lineage>
        <taxon>Bacteria</taxon>
        <taxon>Bacillati</taxon>
        <taxon>Cyanobacteriota</taxon>
        <taxon>Cyanophyceae</taxon>
        <taxon>Oscillatoriophycideae</taxon>
        <taxon>Oscillatoriales</taxon>
        <taxon>Microcoleaceae</taxon>
        <taxon>Planktothrix</taxon>
    </lineage>
</organism>
<evidence type="ECO:0000259" key="24">
    <source>
        <dbReference type="PROSITE" id="PS52004"/>
    </source>
</evidence>
<evidence type="ECO:0000256" key="7">
    <source>
        <dbReference type="ARBA" id="ARBA00022832"/>
    </source>
</evidence>
<dbReference type="Gene3D" id="1.10.1200.10">
    <property type="entry name" value="ACP-like"/>
    <property type="match status" value="2"/>
</dbReference>
<dbReference type="InterPro" id="IPR018201">
    <property type="entry name" value="Ketoacyl_synth_AS"/>
</dbReference>
<keyword evidence="8" id="KW-0521">NADP</keyword>
<evidence type="ECO:0000256" key="15">
    <source>
        <dbReference type="ARBA" id="ARBA00052745"/>
    </source>
</evidence>
<evidence type="ECO:0000256" key="16">
    <source>
        <dbReference type="ARBA" id="ARBA00058455"/>
    </source>
</evidence>
<comment type="cofactor">
    <cofactor evidence="1">
        <name>NADP(+)</name>
        <dbReference type="ChEBI" id="CHEBI:58349"/>
    </cofactor>
</comment>
<dbReference type="Gene3D" id="3.40.47.10">
    <property type="match status" value="1"/>
</dbReference>
<dbReference type="InterPro" id="IPR016036">
    <property type="entry name" value="Malonyl_transacylase_ACP-bd"/>
</dbReference>
<dbReference type="SMART" id="SM00823">
    <property type="entry name" value="PKS_PP"/>
    <property type="match status" value="2"/>
</dbReference>
<dbReference type="HOGENOM" id="CLU_000022_71_0_3"/>
<dbReference type="Pfam" id="PF02801">
    <property type="entry name" value="Ketoacyl-synt_C"/>
    <property type="match status" value="1"/>
</dbReference>
<dbReference type="InterPro" id="IPR020806">
    <property type="entry name" value="PKS_PP-bd"/>
</dbReference>
<dbReference type="InterPro" id="IPR014031">
    <property type="entry name" value="Ketoacyl_synth_C"/>
</dbReference>
<comment type="catalytic activity">
    <reaction evidence="12">
        <text>17-(4-hydroxyphenyl)heptadecanoyl-[(phenol)carboxyphthiodiolenone synthase] + 2 (S)-methylmalonyl-CoA + 3 malonyl-CoA + 5 NADPH + 10 H(+) = C35-(phenol)carboxyphthiodiolenone-[(phenol)carboxyphthiodiolenone synthase] + 5 CO2 + 5 NADP(+) + 5 CoA + 2 H2O</text>
        <dbReference type="Rhea" id="RHEA:57756"/>
        <dbReference type="Rhea" id="RHEA-COMP:14272"/>
        <dbReference type="Rhea" id="RHEA-COMP:14989"/>
        <dbReference type="ChEBI" id="CHEBI:15377"/>
        <dbReference type="ChEBI" id="CHEBI:15378"/>
        <dbReference type="ChEBI" id="CHEBI:16526"/>
        <dbReference type="ChEBI" id="CHEBI:57287"/>
        <dbReference type="ChEBI" id="CHEBI:57327"/>
        <dbReference type="ChEBI" id="CHEBI:57384"/>
        <dbReference type="ChEBI" id="CHEBI:57783"/>
        <dbReference type="ChEBI" id="CHEBI:58349"/>
        <dbReference type="ChEBI" id="CHEBI:133300"/>
        <dbReference type="ChEBI" id="CHEBI:142259"/>
        <dbReference type="EC" id="2.3.1.292"/>
    </reaction>
</comment>